<accession>A0AAE3SEU1</accession>
<feature type="signal peptide" evidence="1">
    <location>
        <begin position="1"/>
        <end position="22"/>
    </location>
</feature>
<evidence type="ECO:0000313" key="3">
    <source>
        <dbReference type="Proteomes" id="UP001209229"/>
    </source>
</evidence>
<dbReference type="InterPro" id="IPR038636">
    <property type="entry name" value="Wzi_sf"/>
</dbReference>
<dbReference type="Proteomes" id="UP001209229">
    <property type="component" value="Unassembled WGS sequence"/>
</dbReference>
<keyword evidence="3" id="KW-1185">Reference proteome</keyword>
<keyword evidence="1" id="KW-0732">Signal</keyword>
<sequence>MKYRLIIILLMLYCLFSMNLRAQQKININVESQFLTSSNKNIQPHYQYSNNWGIIDPFEQTQGLVLGSFKYNITTNKRIELLIGTSGVFKNKTEESFLQESYLNAKFFNLIDLSIGKQAWSPISTHEDLMVGTFMRNANVRPVPRAQIGIFDYKVVPFFNQLFAIKGGLSHGLLNDNRLDGGRSNAARNVQIHEKWVYLKWNKNKYQPYIGLFHAALLGGERANGEKIPVDYWATFFGQPSEKVGGGDATNVAGGHDGFWDFGFSYQNKLGKFQFYIQKPFADRTGLKLYRFRNHDYKIGMFADIFNLKFIKNVSVELFKTNFQAGGGLPDPIDPDGNIIFIKGIKDYDAFMMNTYGIETHGWTDEEFEDYLMENWNRGNRYGERDDYNNNGMYYNGWTYFGQPMGMPLYHTYYLAKAYAQEWEPNNSVIFVNNRVKGFHIGIDGTIFDGFNYLFKSTYSKNYGSYGEEYIRRYSWEKDPEFYYRGGKSQWYSNLSLSYHNKNLENLNLKTSISYDSGDLYDAFGIMFGIVVQVK</sequence>
<feature type="chain" id="PRO_5042217776" description="Capsule assembly protein Wzi" evidence="1">
    <location>
        <begin position="23"/>
        <end position="535"/>
    </location>
</feature>
<evidence type="ECO:0000256" key="1">
    <source>
        <dbReference type="SAM" id="SignalP"/>
    </source>
</evidence>
<dbReference type="Gene3D" id="2.40.160.130">
    <property type="entry name" value="Capsule assembly protein Wzi"/>
    <property type="match status" value="1"/>
</dbReference>
<organism evidence="2 3">
    <name type="scientific">Plebeiibacterium sediminum</name>
    <dbReference type="NCBI Taxonomy" id="2992112"/>
    <lineage>
        <taxon>Bacteria</taxon>
        <taxon>Pseudomonadati</taxon>
        <taxon>Bacteroidota</taxon>
        <taxon>Bacteroidia</taxon>
        <taxon>Marinilabiliales</taxon>
        <taxon>Marinilabiliaceae</taxon>
        <taxon>Plebeiibacterium</taxon>
    </lineage>
</organism>
<name>A0AAE3SEU1_9BACT</name>
<evidence type="ECO:0008006" key="4">
    <source>
        <dbReference type="Google" id="ProtNLM"/>
    </source>
</evidence>
<proteinExistence type="predicted"/>
<protein>
    <recommendedName>
        <fullName evidence="4">Capsule assembly protein Wzi</fullName>
    </recommendedName>
</protein>
<dbReference type="EMBL" id="JAPDPJ010000018">
    <property type="protein sequence ID" value="MCW3786750.1"/>
    <property type="molecule type" value="Genomic_DNA"/>
</dbReference>
<dbReference type="RefSeq" id="WP_301190315.1">
    <property type="nucleotide sequence ID" value="NZ_JAPDPJ010000018.1"/>
</dbReference>
<evidence type="ECO:0000313" key="2">
    <source>
        <dbReference type="EMBL" id="MCW3786750.1"/>
    </source>
</evidence>
<gene>
    <name evidence="2" type="ORF">OM075_09745</name>
</gene>
<reference evidence="2" key="1">
    <citation type="submission" date="2022-10" db="EMBL/GenBank/DDBJ databases">
        <authorList>
            <person name="Yu W.X."/>
        </authorList>
    </citation>
    <scope>NUCLEOTIDE SEQUENCE</scope>
    <source>
        <strain evidence="2">AAT</strain>
    </source>
</reference>
<dbReference type="AlphaFoldDB" id="A0AAE3SEU1"/>
<comment type="caution">
    <text evidence="2">The sequence shown here is derived from an EMBL/GenBank/DDBJ whole genome shotgun (WGS) entry which is preliminary data.</text>
</comment>